<reference evidence="2" key="1">
    <citation type="submission" date="2020-11" db="EMBL/GenBank/DDBJ databases">
        <title>Whole-genome analyses of Nonomuraea sp. K274.</title>
        <authorList>
            <person name="Veyisoglu A."/>
        </authorList>
    </citation>
    <scope>NUCLEOTIDE SEQUENCE</scope>
    <source>
        <strain evidence="2">K274</strain>
    </source>
</reference>
<keyword evidence="1" id="KW-1133">Transmembrane helix</keyword>
<keyword evidence="3" id="KW-1185">Reference proteome</keyword>
<dbReference type="EMBL" id="JADOGI010000032">
    <property type="protein sequence ID" value="MBF8186764.1"/>
    <property type="molecule type" value="Genomic_DNA"/>
</dbReference>
<organism evidence="2 3">
    <name type="scientific">Nonomuraea cypriaca</name>
    <dbReference type="NCBI Taxonomy" id="1187855"/>
    <lineage>
        <taxon>Bacteria</taxon>
        <taxon>Bacillati</taxon>
        <taxon>Actinomycetota</taxon>
        <taxon>Actinomycetes</taxon>
        <taxon>Streptosporangiales</taxon>
        <taxon>Streptosporangiaceae</taxon>
        <taxon>Nonomuraea</taxon>
    </lineage>
</organism>
<proteinExistence type="predicted"/>
<comment type="caution">
    <text evidence="2">The sequence shown here is derived from an EMBL/GenBank/DDBJ whole genome shotgun (WGS) entry which is preliminary data.</text>
</comment>
<dbReference type="RefSeq" id="WP_195895733.1">
    <property type="nucleotide sequence ID" value="NZ_JADOGI010000032.1"/>
</dbReference>
<dbReference type="AlphaFoldDB" id="A0A931AAZ0"/>
<feature type="transmembrane region" description="Helical" evidence="1">
    <location>
        <begin position="19"/>
        <end position="37"/>
    </location>
</feature>
<name>A0A931AAZ0_9ACTN</name>
<sequence>MGDQFDVIEVGERGRRRSIGLVVVFVLLLVPIVGLIVSREPEPQPPPEAVLPAPSPIRSLTRMENDTPSNLTAPVTTKGGDEVIEVVFPHGVRAEVRYPARLGLADLGSRPFQGVWVGERYREFVAPYNGEIEITRGGEPLRSYAPNVTLWPRQAGSRSYGQVLLFEFGPWRLAMYDRGEGLTFDQRTALARALRGTVTKDGYLVLSAKTDIRLAEPGDTAEGDPAGPQLRFGGGVGPMLALVPTPDCRRQARQTTAISGRGRPADTVCRDGVLVAATGPHWFRRLAVEEIRITLK</sequence>
<accession>A0A931AAZ0</accession>
<protein>
    <submittedName>
        <fullName evidence="2">Uncharacterized protein</fullName>
    </submittedName>
</protein>
<keyword evidence="1" id="KW-0472">Membrane</keyword>
<keyword evidence="1" id="KW-0812">Transmembrane</keyword>
<evidence type="ECO:0000256" key="1">
    <source>
        <dbReference type="SAM" id="Phobius"/>
    </source>
</evidence>
<gene>
    <name evidence="2" type="ORF">ITP53_13635</name>
</gene>
<dbReference type="Proteomes" id="UP000605361">
    <property type="component" value="Unassembled WGS sequence"/>
</dbReference>
<evidence type="ECO:0000313" key="3">
    <source>
        <dbReference type="Proteomes" id="UP000605361"/>
    </source>
</evidence>
<evidence type="ECO:0000313" key="2">
    <source>
        <dbReference type="EMBL" id="MBF8186764.1"/>
    </source>
</evidence>